<protein>
    <submittedName>
        <fullName evidence="3">Acetyl-CoA carboxylase biotin carboxyl carrier protein subunit</fullName>
    </submittedName>
</protein>
<name>A0A316TVT2_9BACT</name>
<dbReference type="Proteomes" id="UP000245533">
    <property type="component" value="Unassembled WGS sequence"/>
</dbReference>
<dbReference type="OrthoDB" id="9812676at2"/>
<dbReference type="Gene3D" id="2.40.50.100">
    <property type="match status" value="1"/>
</dbReference>
<dbReference type="InterPro" id="IPR011053">
    <property type="entry name" value="Single_hybrid_motif"/>
</dbReference>
<reference evidence="3 4" key="1">
    <citation type="submission" date="2018-05" db="EMBL/GenBank/DDBJ databases">
        <title>Rhodohalobacter halophilus gen. nov., sp. nov., a moderately halophilic member of the family Balneolaceae.</title>
        <authorList>
            <person name="Liu Z.-W."/>
        </authorList>
    </citation>
    <scope>NUCLEOTIDE SEQUENCE [LARGE SCALE GENOMIC DNA]</scope>
    <source>
        <strain evidence="3 4">8A47</strain>
    </source>
</reference>
<dbReference type="CDD" id="cd06850">
    <property type="entry name" value="biotinyl_domain"/>
    <property type="match status" value="1"/>
</dbReference>
<dbReference type="RefSeq" id="WP_109646739.1">
    <property type="nucleotide sequence ID" value="NZ_QGGB01000006.1"/>
</dbReference>
<dbReference type="InterPro" id="IPR050709">
    <property type="entry name" value="Biotin_Carboxyl_Carrier/Decarb"/>
</dbReference>
<dbReference type="PANTHER" id="PTHR45266:SF3">
    <property type="entry name" value="OXALOACETATE DECARBOXYLASE ALPHA CHAIN"/>
    <property type="match status" value="1"/>
</dbReference>
<evidence type="ECO:0000313" key="3">
    <source>
        <dbReference type="EMBL" id="PWN06624.1"/>
    </source>
</evidence>
<dbReference type="EMBL" id="QGGB01000006">
    <property type="protein sequence ID" value="PWN06624.1"/>
    <property type="molecule type" value="Genomic_DNA"/>
</dbReference>
<feature type="domain" description="Lipoyl-binding" evidence="2">
    <location>
        <begin position="91"/>
        <end position="166"/>
    </location>
</feature>
<dbReference type="PROSITE" id="PS00188">
    <property type="entry name" value="BIOTIN"/>
    <property type="match status" value="1"/>
</dbReference>
<dbReference type="InterPro" id="IPR000089">
    <property type="entry name" value="Biotin_lipoyl"/>
</dbReference>
<accession>A0A316TVT2</accession>
<gene>
    <name evidence="3" type="ORF">DDZ15_08900</name>
</gene>
<dbReference type="AlphaFoldDB" id="A0A316TVT2"/>
<dbReference type="PROSITE" id="PS50968">
    <property type="entry name" value="BIOTINYL_LIPOYL"/>
    <property type="match status" value="1"/>
</dbReference>
<evidence type="ECO:0000259" key="2">
    <source>
        <dbReference type="PROSITE" id="PS50968"/>
    </source>
</evidence>
<sequence length="169" mass="18769">MQYKSTIGNQSFEVTISDDRTSAIVNGENIPFELVKNQNGRILFRTGTKLYRIDNIETDGRKVSFSLNGKFLETDVLDEKDLLLEEMGFSTQAEGSAGTLNAPMPGKILELLVREGDEVEQGDSVIILEAMKMENELKAPTHGVVVKVDVKTNDNVEKNQPLLEIEPRG</sequence>
<evidence type="ECO:0000313" key="4">
    <source>
        <dbReference type="Proteomes" id="UP000245533"/>
    </source>
</evidence>
<dbReference type="Pfam" id="PF00364">
    <property type="entry name" value="Biotin_lipoyl"/>
    <property type="match status" value="1"/>
</dbReference>
<comment type="caution">
    <text evidence="3">The sequence shown here is derived from an EMBL/GenBank/DDBJ whole genome shotgun (WGS) entry which is preliminary data.</text>
</comment>
<keyword evidence="4" id="KW-1185">Reference proteome</keyword>
<dbReference type="InterPro" id="IPR001882">
    <property type="entry name" value="Biotin_BS"/>
</dbReference>
<organism evidence="3 4">
    <name type="scientific">Rhodohalobacter mucosus</name>
    <dbReference type="NCBI Taxonomy" id="2079485"/>
    <lineage>
        <taxon>Bacteria</taxon>
        <taxon>Pseudomonadati</taxon>
        <taxon>Balneolota</taxon>
        <taxon>Balneolia</taxon>
        <taxon>Balneolales</taxon>
        <taxon>Balneolaceae</taxon>
        <taxon>Rhodohalobacter</taxon>
    </lineage>
</organism>
<evidence type="ECO:0000256" key="1">
    <source>
        <dbReference type="ARBA" id="ARBA00023267"/>
    </source>
</evidence>
<dbReference type="SUPFAM" id="SSF51230">
    <property type="entry name" value="Single hybrid motif"/>
    <property type="match status" value="1"/>
</dbReference>
<keyword evidence="1" id="KW-0092">Biotin</keyword>
<proteinExistence type="predicted"/>
<dbReference type="FunFam" id="2.40.50.100:FF:000003">
    <property type="entry name" value="Acetyl-CoA carboxylase biotin carboxyl carrier protein"/>
    <property type="match status" value="1"/>
</dbReference>
<dbReference type="PANTHER" id="PTHR45266">
    <property type="entry name" value="OXALOACETATE DECARBOXYLASE ALPHA CHAIN"/>
    <property type="match status" value="1"/>
</dbReference>